<sequence>MDKAIKESLEALLLEHQPTKRLGRRIVNLAGFLAPQEVPPSIQEQLATLSKLLIQQDAFDALLEPVQGLARAAQLPRLEPGVIGKMLESLEEARKAVCVNAEVNYPLLISWLVGLAEERKIIRIKRDQAR</sequence>
<organism evidence="1 2">
    <name type="scientific">Aquipseudomonas alcaligenes</name>
    <name type="common">Pseudomonas alcaligenes</name>
    <dbReference type="NCBI Taxonomy" id="43263"/>
    <lineage>
        <taxon>Bacteria</taxon>
        <taxon>Pseudomonadati</taxon>
        <taxon>Pseudomonadota</taxon>
        <taxon>Gammaproteobacteria</taxon>
        <taxon>Pseudomonadales</taxon>
        <taxon>Pseudomonadaceae</taxon>
        <taxon>Aquipseudomonas</taxon>
    </lineage>
</organism>
<dbReference type="AlphaFoldDB" id="A0A5C7W0T4"/>
<protein>
    <submittedName>
        <fullName evidence="1">Uncharacterized protein</fullName>
    </submittedName>
</protein>
<reference evidence="1 2" key="1">
    <citation type="submission" date="2018-09" db="EMBL/GenBank/DDBJ databases">
        <title>Metagenome Assembled Genomes from an Advanced Water Purification Facility.</title>
        <authorList>
            <person name="Stamps B.W."/>
            <person name="Spear J.R."/>
        </authorList>
    </citation>
    <scope>NUCLEOTIDE SEQUENCE [LARGE SCALE GENOMIC DNA]</scope>
    <source>
        <strain evidence="1">Bin_52_1</strain>
    </source>
</reference>
<name>A0A5C7W0T4_AQUAC</name>
<accession>A0A5C7W0T4</accession>
<dbReference type="Proteomes" id="UP000321110">
    <property type="component" value="Unassembled WGS sequence"/>
</dbReference>
<evidence type="ECO:0000313" key="2">
    <source>
        <dbReference type="Proteomes" id="UP000321110"/>
    </source>
</evidence>
<evidence type="ECO:0000313" key="1">
    <source>
        <dbReference type="EMBL" id="TXI31426.1"/>
    </source>
</evidence>
<gene>
    <name evidence="1" type="ORF">E6Q69_11425</name>
</gene>
<comment type="caution">
    <text evidence="1">The sequence shown here is derived from an EMBL/GenBank/DDBJ whole genome shotgun (WGS) entry which is preliminary data.</text>
</comment>
<proteinExistence type="predicted"/>
<dbReference type="EMBL" id="SSFO01000189">
    <property type="protein sequence ID" value="TXI31426.1"/>
    <property type="molecule type" value="Genomic_DNA"/>
</dbReference>